<feature type="transmembrane region" description="Helical" evidence="1">
    <location>
        <begin position="33"/>
        <end position="52"/>
    </location>
</feature>
<sequence length="111" mass="12394">MGCWRAVLPAFFSCLETVSSISAAQKLLALIRFFIVSVSLFRFFTCSYILYWQRAFVLYQNSAALEAVFGRLKSAARPTSRFFASLILRVVSVTRAVNILAVVFSGLKAQP</sequence>
<evidence type="ECO:0000256" key="1">
    <source>
        <dbReference type="SAM" id="Phobius"/>
    </source>
</evidence>
<dbReference type="AlphaFoldDB" id="A0A6B0UJW3"/>
<evidence type="ECO:0000313" key="2">
    <source>
        <dbReference type="EMBL" id="MXU89881.1"/>
    </source>
</evidence>
<keyword evidence="1" id="KW-0812">Transmembrane</keyword>
<keyword evidence="1" id="KW-1133">Transmembrane helix</keyword>
<keyword evidence="1" id="KW-0472">Membrane</keyword>
<organism evidence="2">
    <name type="scientific">Ixodes ricinus</name>
    <name type="common">Common tick</name>
    <name type="synonym">Acarus ricinus</name>
    <dbReference type="NCBI Taxonomy" id="34613"/>
    <lineage>
        <taxon>Eukaryota</taxon>
        <taxon>Metazoa</taxon>
        <taxon>Ecdysozoa</taxon>
        <taxon>Arthropoda</taxon>
        <taxon>Chelicerata</taxon>
        <taxon>Arachnida</taxon>
        <taxon>Acari</taxon>
        <taxon>Parasitiformes</taxon>
        <taxon>Ixodida</taxon>
        <taxon>Ixodoidea</taxon>
        <taxon>Ixodidae</taxon>
        <taxon>Ixodinae</taxon>
        <taxon>Ixodes</taxon>
    </lineage>
</organism>
<dbReference type="EMBL" id="GIFC01007798">
    <property type="protein sequence ID" value="MXU89881.1"/>
    <property type="molecule type" value="Transcribed_RNA"/>
</dbReference>
<proteinExistence type="predicted"/>
<name>A0A6B0UJW3_IXORI</name>
<accession>A0A6B0UJW3</accession>
<feature type="transmembrane region" description="Helical" evidence="1">
    <location>
        <begin position="86"/>
        <end position="107"/>
    </location>
</feature>
<protein>
    <submittedName>
        <fullName evidence="2">Uncharacterized protein</fullName>
    </submittedName>
</protein>
<reference evidence="2" key="1">
    <citation type="submission" date="2019-12" db="EMBL/GenBank/DDBJ databases">
        <title>An insight into the sialome of adult female Ixodes ricinus ticks feeding for 6 days.</title>
        <authorList>
            <person name="Perner J."/>
            <person name="Ribeiro J.M.C."/>
        </authorList>
    </citation>
    <scope>NUCLEOTIDE SEQUENCE</scope>
    <source>
        <strain evidence="2">Semi-engorged</strain>
        <tissue evidence="2">Salivary glands</tissue>
    </source>
</reference>